<protein>
    <recommendedName>
        <fullName evidence="3">DUF1353 domain-containing protein</fullName>
    </recommendedName>
</protein>
<sequence>MEMQIQYRRGYKYQLAQTFRLQTEIKPDSAIQSEFISLDLTGLLTLNAGYAWDGVSGTVVDTNKNLRASLVHDALYQLIRQNYLSLIPYRNQADLLFKAILIEDGTWRWLANIYYHLLNKHGLSAADPENKKLVYVAP</sequence>
<name>A0A0J8GTQ0_9ALTE</name>
<dbReference type="AlphaFoldDB" id="A0A0J8GTQ0"/>
<organism evidence="1 2">
    <name type="scientific">Catenovulum maritimum</name>
    <dbReference type="NCBI Taxonomy" id="1513271"/>
    <lineage>
        <taxon>Bacteria</taxon>
        <taxon>Pseudomonadati</taxon>
        <taxon>Pseudomonadota</taxon>
        <taxon>Gammaproteobacteria</taxon>
        <taxon>Alteromonadales</taxon>
        <taxon>Alteromonadaceae</taxon>
        <taxon>Catenovulum</taxon>
    </lineage>
</organism>
<proteinExistence type="predicted"/>
<dbReference type="STRING" id="1513271.XM47_05035"/>
<keyword evidence="2" id="KW-1185">Reference proteome</keyword>
<evidence type="ECO:0008006" key="3">
    <source>
        <dbReference type="Google" id="ProtNLM"/>
    </source>
</evidence>
<reference evidence="1 2" key="1">
    <citation type="submission" date="2015-04" db="EMBL/GenBank/DDBJ databases">
        <title>Draft Genome Sequence of the Novel Agar-Digesting Marine Bacterium Q1.</title>
        <authorList>
            <person name="Li Y."/>
            <person name="Li D."/>
            <person name="Chen G."/>
            <person name="Du Z."/>
        </authorList>
    </citation>
    <scope>NUCLEOTIDE SEQUENCE [LARGE SCALE GENOMIC DNA]</scope>
    <source>
        <strain evidence="1 2">Q1</strain>
    </source>
</reference>
<comment type="caution">
    <text evidence="1">The sequence shown here is derived from an EMBL/GenBank/DDBJ whole genome shotgun (WGS) entry which is preliminary data.</text>
</comment>
<dbReference type="RefSeq" id="WP_048690406.1">
    <property type="nucleotide sequence ID" value="NZ_KQ130484.1"/>
</dbReference>
<dbReference type="PATRIC" id="fig|1513271.3.peg.1036"/>
<evidence type="ECO:0000313" key="2">
    <source>
        <dbReference type="Proteomes" id="UP000037600"/>
    </source>
</evidence>
<dbReference type="EMBL" id="LAZL01000006">
    <property type="protein sequence ID" value="KMT66140.1"/>
    <property type="molecule type" value="Genomic_DNA"/>
</dbReference>
<dbReference type="Proteomes" id="UP000037600">
    <property type="component" value="Unassembled WGS sequence"/>
</dbReference>
<accession>A0A0J8GTQ0</accession>
<gene>
    <name evidence="1" type="ORF">XM47_05035</name>
</gene>
<evidence type="ECO:0000313" key="1">
    <source>
        <dbReference type="EMBL" id="KMT66140.1"/>
    </source>
</evidence>